<name>A0A1Y5NEM9_9BACT</name>
<dbReference type="Pfam" id="PF01881">
    <property type="entry name" value="Cas_Cas6_C"/>
    <property type="match status" value="1"/>
</dbReference>
<feature type="domain" description="CRISPR associated protein Cas6 C-terminal" evidence="2">
    <location>
        <begin position="126"/>
        <end position="222"/>
    </location>
</feature>
<sequence length="230" mass="26280">MIIINSRLPTQNLKIAKSLSKLIQGYIYSYLPKAEHDGYTHKESGKNFKRSNFDFRLNGLSLDIRFSSFVPEFEKTIAFAVLKDGLKLGNIYLLDTSVSVKEHRISQNEATFQGCVACSVVGLLGYKVHLEPQDSRHLEMMKTNALQRFETLMGYKYEGEFELNLLWQNLQKPLFFYYGNNNMPTKAWPAKWHIKAKPELINLILDVGVGSGCMNCGLGFLEVVEEKQVE</sequence>
<dbReference type="InterPro" id="IPR049435">
    <property type="entry name" value="Cas_Cas6_C"/>
</dbReference>
<protein>
    <submittedName>
        <fullName evidence="3">CRISPR-associated protein Cas6</fullName>
    </submittedName>
</protein>
<dbReference type="PANTHER" id="PTHR36984:SF3">
    <property type="entry name" value="CRISPR-ASSOCIATED ENDORIBONUCLEASE CAS6"/>
    <property type="match status" value="1"/>
</dbReference>
<evidence type="ECO:0000259" key="2">
    <source>
        <dbReference type="Pfam" id="PF01881"/>
    </source>
</evidence>
<comment type="caution">
    <text evidence="3">The sequence shown here is derived from an EMBL/GenBank/DDBJ whole genome shotgun (WGS) entry which is preliminary data.</text>
</comment>
<proteinExistence type="predicted"/>
<accession>A0A1Y5NEM9</accession>
<dbReference type="RefSeq" id="WP_087580820.1">
    <property type="nucleotide sequence ID" value="NZ_NDYQ01000001.1"/>
</dbReference>
<dbReference type="AlphaFoldDB" id="A0A1Y5NEM9"/>
<organism evidence="3 4">
    <name type="scientific">Campylobacter concisus</name>
    <dbReference type="NCBI Taxonomy" id="199"/>
    <lineage>
        <taxon>Bacteria</taxon>
        <taxon>Pseudomonadati</taxon>
        <taxon>Campylobacterota</taxon>
        <taxon>Epsilonproteobacteria</taxon>
        <taxon>Campylobacterales</taxon>
        <taxon>Campylobacteraceae</taxon>
        <taxon>Campylobacter</taxon>
    </lineage>
</organism>
<keyword evidence="1" id="KW-0051">Antiviral defense</keyword>
<gene>
    <name evidence="3" type="ORF">B9N60_00040</name>
</gene>
<evidence type="ECO:0000313" key="3">
    <source>
        <dbReference type="EMBL" id="OUT19348.1"/>
    </source>
</evidence>
<reference evidence="3 4" key="1">
    <citation type="submission" date="2017-04" db="EMBL/GenBank/DDBJ databases">
        <title>Complete genome of Campylobacter concisus ATCC 33237T and draft genomes for an additional eight well characterized C. concisus strains.</title>
        <authorList>
            <person name="Cornelius A.J."/>
            <person name="Miller W.G."/>
            <person name="Lastovica A.J."/>
            <person name="On S.L."/>
            <person name="French N.P."/>
            <person name="Vandenberg O."/>
            <person name="Biggs P.J."/>
        </authorList>
    </citation>
    <scope>NUCLEOTIDE SEQUENCE [LARGE SCALE GENOMIC DNA]</scope>
    <source>
        <strain evidence="3 4">Lasto127.99</strain>
    </source>
</reference>
<evidence type="ECO:0000256" key="1">
    <source>
        <dbReference type="ARBA" id="ARBA00023118"/>
    </source>
</evidence>
<dbReference type="Gene3D" id="3.30.70.1900">
    <property type="match status" value="1"/>
</dbReference>
<dbReference type="Proteomes" id="UP000195893">
    <property type="component" value="Unassembled WGS sequence"/>
</dbReference>
<dbReference type="GO" id="GO:0016788">
    <property type="term" value="F:hydrolase activity, acting on ester bonds"/>
    <property type="evidence" value="ECO:0007669"/>
    <property type="project" value="InterPro"/>
</dbReference>
<dbReference type="EMBL" id="NDYQ01000001">
    <property type="protein sequence ID" value="OUT19348.1"/>
    <property type="molecule type" value="Genomic_DNA"/>
</dbReference>
<dbReference type="InterPro" id="IPR010156">
    <property type="entry name" value="CRISPR-assoc_prot_Cas6"/>
</dbReference>
<dbReference type="PANTHER" id="PTHR36984">
    <property type="entry name" value="CRISPR-ASSOCIATED ENDORIBONUCLEASE CAS6 1"/>
    <property type="match status" value="1"/>
</dbReference>
<dbReference type="GO" id="GO:0051607">
    <property type="term" value="P:defense response to virus"/>
    <property type="evidence" value="ECO:0007669"/>
    <property type="project" value="UniProtKB-KW"/>
</dbReference>
<evidence type="ECO:0000313" key="4">
    <source>
        <dbReference type="Proteomes" id="UP000195893"/>
    </source>
</evidence>